<proteinExistence type="predicted"/>
<feature type="compositionally biased region" description="Polar residues" evidence="1">
    <location>
        <begin position="75"/>
        <end position="92"/>
    </location>
</feature>
<protein>
    <submittedName>
        <fullName evidence="2">Uncharacterized protein</fullName>
    </submittedName>
</protein>
<accession>G0MIU4</accession>
<evidence type="ECO:0000313" key="2">
    <source>
        <dbReference type="EMBL" id="EGT31299.1"/>
    </source>
</evidence>
<evidence type="ECO:0000313" key="3">
    <source>
        <dbReference type="Proteomes" id="UP000008068"/>
    </source>
</evidence>
<gene>
    <name evidence="2" type="ORF">CAEBREN_12806</name>
</gene>
<dbReference type="EMBL" id="GL379796">
    <property type="protein sequence ID" value="EGT31299.1"/>
    <property type="molecule type" value="Genomic_DNA"/>
</dbReference>
<dbReference type="PANTHER" id="PTHR21504">
    <property type="entry name" value="IG-LIKE DOMAIN-CONTAINING PROTEIN-RELATED-RELATED"/>
    <property type="match status" value="1"/>
</dbReference>
<dbReference type="PANTHER" id="PTHR21504:SF1">
    <property type="entry name" value="IG-LIKE DOMAIN-CONTAINING PROTEIN-RELATED"/>
    <property type="match status" value="1"/>
</dbReference>
<dbReference type="InterPro" id="IPR039908">
    <property type="entry name" value="Sepa-1"/>
</dbReference>
<organism evidence="3">
    <name type="scientific">Caenorhabditis brenneri</name>
    <name type="common">Nematode worm</name>
    <dbReference type="NCBI Taxonomy" id="135651"/>
    <lineage>
        <taxon>Eukaryota</taxon>
        <taxon>Metazoa</taxon>
        <taxon>Ecdysozoa</taxon>
        <taxon>Nematoda</taxon>
        <taxon>Chromadorea</taxon>
        <taxon>Rhabditida</taxon>
        <taxon>Rhabditina</taxon>
        <taxon>Rhabditomorpha</taxon>
        <taxon>Rhabditoidea</taxon>
        <taxon>Rhabditidae</taxon>
        <taxon>Peloderinae</taxon>
        <taxon>Caenorhabditis</taxon>
    </lineage>
</organism>
<dbReference type="OrthoDB" id="5880650at2759"/>
<name>G0MIU4_CAEBE</name>
<dbReference type="Proteomes" id="UP000008068">
    <property type="component" value="Unassembled WGS sequence"/>
</dbReference>
<dbReference type="InParanoid" id="G0MIU4"/>
<dbReference type="HOGENOM" id="CLU_622921_0_0_1"/>
<evidence type="ECO:0000256" key="1">
    <source>
        <dbReference type="SAM" id="MobiDB-lite"/>
    </source>
</evidence>
<feature type="compositionally biased region" description="Low complexity" evidence="1">
    <location>
        <begin position="45"/>
        <end position="74"/>
    </location>
</feature>
<dbReference type="GO" id="GO:0006914">
    <property type="term" value="P:autophagy"/>
    <property type="evidence" value="ECO:0007669"/>
    <property type="project" value="InterPro"/>
</dbReference>
<reference evidence="3" key="1">
    <citation type="submission" date="2011-07" db="EMBL/GenBank/DDBJ databases">
        <authorList>
            <consortium name="Caenorhabditis brenneri Sequencing and Analysis Consortium"/>
            <person name="Wilson R.K."/>
        </authorList>
    </citation>
    <scope>NUCLEOTIDE SEQUENCE [LARGE SCALE GENOMIC DNA]</scope>
    <source>
        <strain evidence="3">PB2801</strain>
    </source>
</reference>
<feature type="region of interest" description="Disordered" evidence="1">
    <location>
        <begin position="45"/>
        <end position="105"/>
    </location>
</feature>
<sequence length="440" mass="49462">MYAQVPTPCIIFSSSPPYAVIQPKGMNINTEFAYSHYNPSSISSSSVLHSSQMPPTPESSTSPSTTPESAMSPSYPLSVSNVSSPLNQSITNPSSYDSSPLSHPSVQPSDGYKVFVGAETHSDAYCPVLGLLLVKVETLDKVQVFHYEPELNSLYPHRCSTCTSRLPSVNEEDLCPLYSVRVSDGSHVIFMRTLNSGRVSQYRMTAFGGLEQIENFNVQYNPKAELPFLFTVFQGENSQIVIVKNQLDKKKWTKEYYGKGGKAVIPPMPVSTLPTYDSSCYDERRPAYRIRLCPHSNRQIVHIKLDDIVKKFWFDGRVGHFVTFDCSLCRVRVTEYHLVPKYSVFHEGTQTSVIFFYNIETGNVEQYLYNSATMGLEQVNCPELEYGSEKGALDEILVEVHEDCQLVIKRNMDGLGFKKYLVLDGRILKIPAYPVKTLKI</sequence>
<feature type="compositionally biased region" description="Low complexity" evidence="1">
    <location>
        <begin position="93"/>
        <end position="105"/>
    </location>
</feature>
<dbReference type="AlphaFoldDB" id="G0MIU4"/>
<keyword evidence="3" id="KW-1185">Reference proteome</keyword>